<sequence>MRFFGVLMMGMDNNNILDELVSDLSFQPITINLQKISIVIHSIGVPIADCKRTGGKELM</sequence>
<organism evidence="1 2">
    <name type="scientific">Funneliformis geosporum</name>
    <dbReference type="NCBI Taxonomy" id="1117311"/>
    <lineage>
        <taxon>Eukaryota</taxon>
        <taxon>Fungi</taxon>
        <taxon>Fungi incertae sedis</taxon>
        <taxon>Mucoromycota</taxon>
        <taxon>Glomeromycotina</taxon>
        <taxon>Glomeromycetes</taxon>
        <taxon>Glomerales</taxon>
        <taxon>Glomeraceae</taxon>
        <taxon>Funneliformis</taxon>
    </lineage>
</organism>
<name>A0A9W4WUP9_9GLOM</name>
<evidence type="ECO:0000313" key="1">
    <source>
        <dbReference type="EMBL" id="CAI2187271.1"/>
    </source>
</evidence>
<proteinExistence type="predicted"/>
<gene>
    <name evidence="1" type="ORF">FWILDA_LOCUS12994</name>
</gene>
<dbReference type="Proteomes" id="UP001153678">
    <property type="component" value="Unassembled WGS sequence"/>
</dbReference>
<keyword evidence="2" id="KW-1185">Reference proteome</keyword>
<reference evidence="1" key="1">
    <citation type="submission" date="2022-08" db="EMBL/GenBank/DDBJ databases">
        <authorList>
            <person name="Kallberg Y."/>
            <person name="Tangrot J."/>
            <person name="Rosling A."/>
        </authorList>
    </citation>
    <scope>NUCLEOTIDE SEQUENCE</scope>
    <source>
        <strain evidence="1">Wild A</strain>
    </source>
</reference>
<dbReference type="OrthoDB" id="2391056at2759"/>
<accession>A0A9W4WUP9</accession>
<evidence type="ECO:0000313" key="2">
    <source>
        <dbReference type="Proteomes" id="UP001153678"/>
    </source>
</evidence>
<protein>
    <submittedName>
        <fullName evidence="1">7138_t:CDS:1</fullName>
    </submittedName>
</protein>
<comment type="caution">
    <text evidence="1">The sequence shown here is derived from an EMBL/GenBank/DDBJ whole genome shotgun (WGS) entry which is preliminary data.</text>
</comment>
<dbReference type="AlphaFoldDB" id="A0A9W4WUP9"/>
<dbReference type="EMBL" id="CAMKVN010004538">
    <property type="protein sequence ID" value="CAI2187271.1"/>
    <property type="molecule type" value="Genomic_DNA"/>
</dbReference>